<dbReference type="SUPFAM" id="SSF56935">
    <property type="entry name" value="Porins"/>
    <property type="match status" value="1"/>
</dbReference>
<dbReference type="AlphaFoldDB" id="A0A4R5MJJ2"/>
<evidence type="ECO:0000256" key="10">
    <source>
        <dbReference type="SAM" id="SignalP"/>
    </source>
</evidence>
<keyword evidence="3 8" id="KW-1134">Transmembrane beta strand</keyword>
<comment type="caution">
    <text evidence="13">The sequence shown here is derived from an EMBL/GenBank/DDBJ whole genome shotgun (WGS) entry which is preliminary data.</text>
</comment>
<reference evidence="13 14" key="1">
    <citation type="submission" date="2019-02" db="EMBL/GenBank/DDBJ databases">
        <title>Pedobacter sp. nov., a novel speices isolated from soil of pinguins habitat in Antarcitica.</title>
        <authorList>
            <person name="He R.-H."/>
        </authorList>
    </citation>
    <scope>NUCLEOTIDE SEQUENCE [LARGE SCALE GENOMIC DNA]</scope>
    <source>
        <strain evidence="13 14">E01020</strain>
    </source>
</reference>
<dbReference type="NCBIfam" id="TIGR04056">
    <property type="entry name" value="OMP_RagA_SusC"/>
    <property type="match status" value="1"/>
</dbReference>
<dbReference type="Proteomes" id="UP000295668">
    <property type="component" value="Unassembled WGS sequence"/>
</dbReference>
<feature type="signal peptide" evidence="10">
    <location>
        <begin position="1"/>
        <end position="32"/>
    </location>
</feature>
<keyword evidence="4 8" id="KW-0812">Transmembrane</keyword>
<dbReference type="InterPro" id="IPR037066">
    <property type="entry name" value="Plug_dom_sf"/>
</dbReference>
<feature type="domain" description="TonB-dependent receptor plug" evidence="12">
    <location>
        <begin position="129"/>
        <end position="235"/>
    </location>
</feature>
<evidence type="ECO:0000256" key="6">
    <source>
        <dbReference type="ARBA" id="ARBA00023136"/>
    </source>
</evidence>
<evidence type="ECO:0000256" key="5">
    <source>
        <dbReference type="ARBA" id="ARBA00023077"/>
    </source>
</evidence>
<comment type="subcellular location">
    <subcellularLocation>
        <location evidence="1 8">Cell outer membrane</location>
        <topology evidence="1 8">Multi-pass membrane protein</topology>
    </subcellularLocation>
</comment>
<dbReference type="InterPro" id="IPR023997">
    <property type="entry name" value="TonB-dep_OMP_SusC/RagA_CS"/>
</dbReference>
<proteinExistence type="inferred from homology"/>
<evidence type="ECO:0000256" key="9">
    <source>
        <dbReference type="RuleBase" id="RU003357"/>
    </source>
</evidence>
<dbReference type="Gene3D" id="2.40.170.20">
    <property type="entry name" value="TonB-dependent receptor, beta-barrel domain"/>
    <property type="match status" value="1"/>
</dbReference>
<dbReference type="EMBL" id="SJCY01000010">
    <property type="protein sequence ID" value="TDG35355.1"/>
    <property type="molecule type" value="Genomic_DNA"/>
</dbReference>
<dbReference type="Gene3D" id="2.60.40.1120">
    <property type="entry name" value="Carboxypeptidase-like, regulatory domain"/>
    <property type="match status" value="1"/>
</dbReference>
<keyword evidence="14" id="KW-1185">Reference proteome</keyword>
<dbReference type="OrthoDB" id="9768177at2"/>
<dbReference type="NCBIfam" id="TIGR04057">
    <property type="entry name" value="SusC_RagA_signa"/>
    <property type="match status" value="1"/>
</dbReference>
<evidence type="ECO:0000313" key="13">
    <source>
        <dbReference type="EMBL" id="TDG35355.1"/>
    </source>
</evidence>
<dbReference type="Pfam" id="PF13715">
    <property type="entry name" value="CarbopepD_reg_2"/>
    <property type="match status" value="1"/>
</dbReference>
<dbReference type="RefSeq" id="WP_133263285.1">
    <property type="nucleotide sequence ID" value="NZ_SJCY01000010.1"/>
</dbReference>
<dbReference type="InterPro" id="IPR012910">
    <property type="entry name" value="Plug_dom"/>
</dbReference>
<dbReference type="GO" id="GO:0009279">
    <property type="term" value="C:cell outer membrane"/>
    <property type="evidence" value="ECO:0007669"/>
    <property type="project" value="UniProtKB-SubCell"/>
</dbReference>
<evidence type="ECO:0000256" key="4">
    <source>
        <dbReference type="ARBA" id="ARBA00022692"/>
    </source>
</evidence>
<evidence type="ECO:0000256" key="2">
    <source>
        <dbReference type="ARBA" id="ARBA00022448"/>
    </source>
</evidence>
<evidence type="ECO:0000259" key="11">
    <source>
        <dbReference type="Pfam" id="PF00593"/>
    </source>
</evidence>
<evidence type="ECO:0000256" key="1">
    <source>
        <dbReference type="ARBA" id="ARBA00004571"/>
    </source>
</evidence>
<evidence type="ECO:0000256" key="8">
    <source>
        <dbReference type="PROSITE-ProRule" id="PRU01360"/>
    </source>
</evidence>
<dbReference type="PROSITE" id="PS52016">
    <property type="entry name" value="TONB_DEPENDENT_REC_3"/>
    <property type="match status" value="1"/>
</dbReference>
<organism evidence="13 14">
    <name type="scientific">Pedobacter changchengzhani</name>
    <dbReference type="NCBI Taxonomy" id="2529274"/>
    <lineage>
        <taxon>Bacteria</taxon>
        <taxon>Pseudomonadati</taxon>
        <taxon>Bacteroidota</taxon>
        <taxon>Sphingobacteriia</taxon>
        <taxon>Sphingobacteriales</taxon>
        <taxon>Sphingobacteriaceae</taxon>
        <taxon>Pedobacter</taxon>
    </lineage>
</organism>
<dbReference type="InterPro" id="IPR008969">
    <property type="entry name" value="CarboxyPept-like_regulatory"/>
</dbReference>
<dbReference type="InterPro" id="IPR023996">
    <property type="entry name" value="TonB-dep_OMP_SusC/RagA"/>
</dbReference>
<keyword evidence="7 8" id="KW-0998">Cell outer membrane</keyword>
<gene>
    <name evidence="13" type="ORF">EZJ43_13705</name>
</gene>
<feature type="chain" id="PRO_5020982511" evidence="10">
    <location>
        <begin position="33"/>
        <end position="1072"/>
    </location>
</feature>
<dbReference type="SUPFAM" id="SSF49464">
    <property type="entry name" value="Carboxypeptidase regulatory domain-like"/>
    <property type="match status" value="1"/>
</dbReference>
<dbReference type="Pfam" id="PF00593">
    <property type="entry name" value="TonB_dep_Rec_b-barrel"/>
    <property type="match status" value="1"/>
</dbReference>
<dbReference type="InterPro" id="IPR039426">
    <property type="entry name" value="TonB-dep_rcpt-like"/>
</dbReference>
<evidence type="ECO:0000259" key="12">
    <source>
        <dbReference type="Pfam" id="PF07715"/>
    </source>
</evidence>
<evidence type="ECO:0000313" key="14">
    <source>
        <dbReference type="Proteomes" id="UP000295668"/>
    </source>
</evidence>
<evidence type="ECO:0000256" key="3">
    <source>
        <dbReference type="ARBA" id="ARBA00022452"/>
    </source>
</evidence>
<keyword evidence="2 8" id="KW-0813">Transport</keyword>
<comment type="similarity">
    <text evidence="8 9">Belongs to the TonB-dependent receptor family.</text>
</comment>
<evidence type="ECO:0000256" key="7">
    <source>
        <dbReference type="ARBA" id="ARBA00023237"/>
    </source>
</evidence>
<accession>A0A4R5MJJ2</accession>
<dbReference type="Pfam" id="PF07715">
    <property type="entry name" value="Plug"/>
    <property type="match status" value="1"/>
</dbReference>
<keyword evidence="10" id="KW-0732">Signal</keyword>
<dbReference type="InterPro" id="IPR000531">
    <property type="entry name" value="Beta-barrel_TonB"/>
</dbReference>
<dbReference type="Gene3D" id="2.170.130.10">
    <property type="entry name" value="TonB-dependent receptor, plug domain"/>
    <property type="match status" value="1"/>
</dbReference>
<keyword evidence="13" id="KW-0675">Receptor</keyword>
<keyword evidence="5 9" id="KW-0798">TonB box</keyword>
<name>A0A4R5MJJ2_9SPHI</name>
<keyword evidence="6 8" id="KW-0472">Membrane</keyword>
<feature type="domain" description="TonB-dependent receptor-like beta-barrel" evidence="11">
    <location>
        <begin position="409"/>
        <end position="784"/>
    </location>
</feature>
<sequence>MQNLLLISKSTIFRMWIMSLVLFLFFSPMAHAQTIVKGKVTSAGDNLGIPGVTVSVKGTTNGPVTSTNGDGSYSISVPNNGTLVFTYIGYETKTMAVGGKSTINVQLAAANNTLNEVNVVAIGYGTQKRKDVTGSISSISADQIEKTPVTTLDQAIQGRAAGVQVTNNDASPGGSVSIQIRGVGTFNNNDPLYVVDGYPINGGLGSINQNDIASIDILKDASATAIYGNRASNGVVIVTTKRGRKGGVQVNLDALGAIQTEPRKYDVLNAQQFATLANAYATSESFNTLPEWSNPAALRNINWQDEVYKTGYKQNYNLGIRGGDEKTQAAFSAGYLDQKGITLGSGYTRYNLGLNLDYQAISWLKSSTSLKFTRTNNQVSFGTGGQGGGLGISNLNKLVPTITGNPLTDQVKDANGNYGFFTPSSQYVGYFNNPVYAIETQDQKNTVNYFLSNTSLEATLLKGLRLKTNLGINTTDYSGYYFSPSDKRRVGLGGGAVQSFYSQTSNSSFDYVWENTVAYTKDFGKSNVDFVGGVSWQKNVFSQIGGQGNGSQSDQLRTLESITTLTNVYGNTTPTALTSQFARLNYKYDDKYILTATVRHDGSSKFAEGHQYGTFPSVSAAWKLKNESFLKDNKVIYDLKLRAGYGEVGNQNSISPFQYLPQYTTGGAASSANNLGYPFAKVYQPGLTLAALPNPDLQWETSKQTNIGLDAAFLEGRLNVTVDYYDKTSSKFLLAIPVPSQTGFTTAARNVGSISNKGLELNISFNESKKDFKYNVSLNLATVNNKIVSLADGLTSISNFGSLNLPTIGSNPWNTFTRSTIGGSVGEFYGFKTSGIFQNQAEIDAANASATAKNGGVLTYYQTSGTKPGDRKYQDVNGDGHVGDNDRVSLGSPIPKFYGGFNFDASFKNFDFNMFWYASVGNKIFNYSERTLETFGDTQGGIGIQNIGTEYYQNAWTPTNPSNRYARIAKADPNGNTRPSDLFVEDGSFLKLKNVQIGYTLPSLLTKNLNISKVRFFVSGQNLITITKYSGLDPEIGQPNDSSAGRSVTASGIDIGTYPSSRYYTLGLNVTF</sequence>
<protein>
    <submittedName>
        <fullName evidence="13">TonB-dependent receptor</fullName>
    </submittedName>
</protein>
<dbReference type="InterPro" id="IPR036942">
    <property type="entry name" value="Beta-barrel_TonB_sf"/>
</dbReference>